<keyword evidence="6" id="KW-1185">Reference proteome</keyword>
<evidence type="ECO:0000313" key="5">
    <source>
        <dbReference type="EMBL" id="KAK4268663.1"/>
    </source>
</evidence>
<sequence>MLVCKSPKTTNSEQNDVAYYRYGGWWSVWRMGTYSMVLSKAAFIHWKYLDLYAHMMPLQFKTILPGIETVKTLQCLVANAQVLLQFGLKVLLQFGCSYY</sequence>
<dbReference type="GO" id="GO:0016757">
    <property type="term" value="F:glycosyltransferase activity"/>
    <property type="evidence" value="ECO:0007669"/>
    <property type="project" value="InterPro"/>
</dbReference>
<protein>
    <recommendedName>
        <fullName evidence="4">Glycosyl transferase 64 domain-containing protein</fullName>
    </recommendedName>
</protein>
<keyword evidence="2" id="KW-0808">Transferase</keyword>
<dbReference type="InterPro" id="IPR029044">
    <property type="entry name" value="Nucleotide-diphossugar_trans"/>
</dbReference>
<evidence type="ECO:0000259" key="4">
    <source>
        <dbReference type="Pfam" id="PF09258"/>
    </source>
</evidence>
<proteinExistence type="inferred from homology"/>
<feature type="domain" description="Glycosyl transferase 64" evidence="4">
    <location>
        <begin position="18"/>
        <end position="63"/>
    </location>
</feature>
<gene>
    <name evidence="5" type="ORF">QN277_025283</name>
</gene>
<organism evidence="5 6">
    <name type="scientific">Acacia crassicarpa</name>
    <name type="common">northern wattle</name>
    <dbReference type="NCBI Taxonomy" id="499986"/>
    <lineage>
        <taxon>Eukaryota</taxon>
        <taxon>Viridiplantae</taxon>
        <taxon>Streptophyta</taxon>
        <taxon>Embryophyta</taxon>
        <taxon>Tracheophyta</taxon>
        <taxon>Spermatophyta</taxon>
        <taxon>Magnoliopsida</taxon>
        <taxon>eudicotyledons</taxon>
        <taxon>Gunneridae</taxon>
        <taxon>Pentapetalae</taxon>
        <taxon>rosids</taxon>
        <taxon>fabids</taxon>
        <taxon>Fabales</taxon>
        <taxon>Fabaceae</taxon>
        <taxon>Caesalpinioideae</taxon>
        <taxon>mimosoid clade</taxon>
        <taxon>Acacieae</taxon>
        <taxon>Acacia</taxon>
    </lineage>
</organism>
<accession>A0AAE1JHY0</accession>
<name>A0AAE1JHY0_9FABA</name>
<reference evidence="5" key="1">
    <citation type="submission" date="2023-10" db="EMBL/GenBank/DDBJ databases">
        <title>Chromosome-level genome of the transformable northern wattle, Acacia crassicarpa.</title>
        <authorList>
            <person name="Massaro I."/>
            <person name="Sinha N.R."/>
            <person name="Poethig S."/>
            <person name="Leichty A.R."/>
        </authorList>
    </citation>
    <scope>NUCLEOTIDE SEQUENCE</scope>
    <source>
        <strain evidence="5">Acra3RX</strain>
        <tissue evidence="5">Leaf</tissue>
    </source>
</reference>
<dbReference type="InterPro" id="IPR015338">
    <property type="entry name" value="GT64_dom"/>
</dbReference>
<dbReference type="PANTHER" id="PTHR48410">
    <property type="entry name" value="GLYCOSYLINOSITOL PHOSPHORYLCERAMIDE MANNOSYL TRANSFERASE 1"/>
    <property type="match status" value="1"/>
</dbReference>
<dbReference type="PANTHER" id="PTHR48410:SF1">
    <property type="entry name" value="GLYCOSYLINOSITOL PHOSPHORYLCERAMIDE MANNOSYL TRANSFERASE 1"/>
    <property type="match status" value="1"/>
</dbReference>
<dbReference type="Proteomes" id="UP001293593">
    <property type="component" value="Unassembled WGS sequence"/>
</dbReference>
<evidence type="ECO:0000256" key="3">
    <source>
        <dbReference type="ARBA" id="ARBA00023157"/>
    </source>
</evidence>
<keyword evidence="3" id="KW-1015">Disulfide bond</keyword>
<comment type="caution">
    <text evidence="5">The sequence shown here is derived from an EMBL/GenBank/DDBJ whole genome shotgun (WGS) entry which is preliminary data.</text>
</comment>
<dbReference type="AlphaFoldDB" id="A0AAE1JHY0"/>
<comment type="similarity">
    <text evidence="1">Belongs to the glycosyltransferase 64 family.</text>
</comment>
<dbReference type="GO" id="GO:0016020">
    <property type="term" value="C:membrane"/>
    <property type="evidence" value="ECO:0007669"/>
    <property type="project" value="InterPro"/>
</dbReference>
<dbReference type="Pfam" id="PF09258">
    <property type="entry name" value="Glyco_transf_64"/>
    <property type="match status" value="1"/>
</dbReference>
<dbReference type="EMBL" id="JAWXYG010000007">
    <property type="protein sequence ID" value="KAK4268663.1"/>
    <property type="molecule type" value="Genomic_DNA"/>
</dbReference>
<evidence type="ECO:0000256" key="1">
    <source>
        <dbReference type="ARBA" id="ARBA00008700"/>
    </source>
</evidence>
<dbReference type="InterPro" id="IPR053318">
    <property type="entry name" value="GT64"/>
</dbReference>
<dbReference type="Gene3D" id="3.90.550.10">
    <property type="entry name" value="Spore Coat Polysaccharide Biosynthesis Protein SpsA, Chain A"/>
    <property type="match status" value="1"/>
</dbReference>
<evidence type="ECO:0000256" key="2">
    <source>
        <dbReference type="ARBA" id="ARBA00022679"/>
    </source>
</evidence>
<evidence type="ECO:0000313" key="6">
    <source>
        <dbReference type="Proteomes" id="UP001293593"/>
    </source>
</evidence>